<accession>A0A0L0BPT3</accession>
<comment type="caution">
    <text evidence="5">The sequence shown here is derived from an EMBL/GenBank/DDBJ whole genome shotgun (WGS) entry which is preliminary data.</text>
</comment>
<reference evidence="5 6" key="1">
    <citation type="journal article" date="2015" name="Nat. Commun.">
        <title>Lucilia cuprina genome unlocks parasitic fly biology to underpin future interventions.</title>
        <authorList>
            <person name="Anstead C.A."/>
            <person name="Korhonen P.K."/>
            <person name="Young N.D."/>
            <person name="Hall R.S."/>
            <person name="Jex A.R."/>
            <person name="Murali S.C."/>
            <person name="Hughes D.S."/>
            <person name="Lee S.F."/>
            <person name="Perry T."/>
            <person name="Stroehlein A.J."/>
            <person name="Ansell B.R."/>
            <person name="Breugelmans B."/>
            <person name="Hofmann A."/>
            <person name="Qu J."/>
            <person name="Dugan S."/>
            <person name="Lee S.L."/>
            <person name="Chao H."/>
            <person name="Dinh H."/>
            <person name="Han Y."/>
            <person name="Doddapaneni H.V."/>
            <person name="Worley K.C."/>
            <person name="Muzny D.M."/>
            <person name="Ioannidis P."/>
            <person name="Waterhouse R.M."/>
            <person name="Zdobnov E.M."/>
            <person name="James P.J."/>
            <person name="Bagnall N.H."/>
            <person name="Kotze A.C."/>
            <person name="Gibbs R.A."/>
            <person name="Richards S."/>
            <person name="Batterham P."/>
            <person name="Gasser R.B."/>
        </authorList>
    </citation>
    <scope>NUCLEOTIDE SEQUENCE [LARGE SCALE GENOMIC DNA]</scope>
    <source>
        <strain evidence="5 6">LS</strain>
        <tissue evidence="5">Full body</tissue>
    </source>
</reference>
<keyword evidence="1" id="KW-0646">Protease inhibitor</keyword>
<organism evidence="5 6">
    <name type="scientific">Lucilia cuprina</name>
    <name type="common">Green bottle fly</name>
    <name type="synonym">Australian sheep blowfly</name>
    <dbReference type="NCBI Taxonomy" id="7375"/>
    <lineage>
        <taxon>Eukaryota</taxon>
        <taxon>Metazoa</taxon>
        <taxon>Ecdysozoa</taxon>
        <taxon>Arthropoda</taxon>
        <taxon>Hexapoda</taxon>
        <taxon>Insecta</taxon>
        <taxon>Pterygota</taxon>
        <taxon>Neoptera</taxon>
        <taxon>Endopterygota</taxon>
        <taxon>Diptera</taxon>
        <taxon>Brachycera</taxon>
        <taxon>Muscomorpha</taxon>
        <taxon>Oestroidea</taxon>
        <taxon>Calliphoridae</taxon>
        <taxon>Luciliinae</taxon>
        <taxon>Lucilia</taxon>
    </lineage>
</organism>
<dbReference type="SUPFAM" id="SSF57362">
    <property type="entry name" value="BPTI-like"/>
    <property type="match status" value="2"/>
</dbReference>
<dbReference type="PROSITE" id="PS50279">
    <property type="entry name" value="BPTI_KUNITZ_2"/>
    <property type="match status" value="2"/>
</dbReference>
<keyword evidence="2" id="KW-0722">Serine protease inhibitor</keyword>
<keyword evidence="3" id="KW-1015">Disulfide bond</keyword>
<dbReference type="SMART" id="SM00131">
    <property type="entry name" value="KU"/>
    <property type="match status" value="2"/>
</dbReference>
<evidence type="ECO:0000313" key="6">
    <source>
        <dbReference type="Proteomes" id="UP000037069"/>
    </source>
</evidence>
<sequence length="171" mass="19780">MNMLSGKGLATCSPHGSWGRGGRGCRSRVLWWYDRHLRSCRQMWYLGCGGNSNRWCSQQECLQRCRRIASCNPPPNWGHGGGGCWSRVLWWYDRNLRSCRQMWYGGCGGNANRWCSRSQCEQICRHQHLDETQNQTNAIATTVIIWIELLETITKPTDQRSTLQIKLLLSE</sequence>
<evidence type="ECO:0000313" key="5">
    <source>
        <dbReference type="EMBL" id="KNC21978.1"/>
    </source>
</evidence>
<dbReference type="Pfam" id="PF00014">
    <property type="entry name" value="Kunitz_BPTI"/>
    <property type="match status" value="2"/>
</dbReference>
<dbReference type="InterPro" id="IPR050098">
    <property type="entry name" value="TFPI/VKTCI-like"/>
</dbReference>
<feature type="domain" description="BPTI/Kunitz inhibitor" evidence="4">
    <location>
        <begin position="12"/>
        <end position="65"/>
    </location>
</feature>
<feature type="domain" description="BPTI/Kunitz inhibitor" evidence="4">
    <location>
        <begin position="71"/>
        <end position="124"/>
    </location>
</feature>
<evidence type="ECO:0000256" key="3">
    <source>
        <dbReference type="ARBA" id="ARBA00023157"/>
    </source>
</evidence>
<dbReference type="AlphaFoldDB" id="A0A0L0BPT3"/>
<gene>
    <name evidence="5" type="ORF">FF38_12141</name>
</gene>
<dbReference type="InterPro" id="IPR036880">
    <property type="entry name" value="Kunitz_BPTI_sf"/>
</dbReference>
<name>A0A0L0BPT3_LUCCU</name>
<dbReference type="Gene3D" id="4.10.410.10">
    <property type="entry name" value="Pancreatic trypsin inhibitor Kunitz domain"/>
    <property type="match status" value="2"/>
</dbReference>
<dbReference type="InterPro" id="IPR002223">
    <property type="entry name" value="Kunitz_BPTI"/>
</dbReference>
<dbReference type="PANTHER" id="PTHR10083:SF374">
    <property type="entry name" value="BPTI_KUNITZ INHIBITOR DOMAIN-CONTAINING PROTEIN"/>
    <property type="match status" value="1"/>
</dbReference>
<dbReference type="OrthoDB" id="4473401at2759"/>
<evidence type="ECO:0000256" key="1">
    <source>
        <dbReference type="ARBA" id="ARBA00022690"/>
    </source>
</evidence>
<proteinExistence type="predicted"/>
<keyword evidence="6" id="KW-1185">Reference proteome</keyword>
<dbReference type="Proteomes" id="UP000037069">
    <property type="component" value="Unassembled WGS sequence"/>
</dbReference>
<protein>
    <recommendedName>
        <fullName evidence="4">BPTI/Kunitz inhibitor domain-containing protein</fullName>
    </recommendedName>
</protein>
<evidence type="ECO:0000259" key="4">
    <source>
        <dbReference type="PROSITE" id="PS50279"/>
    </source>
</evidence>
<dbReference type="GO" id="GO:0005615">
    <property type="term" value="C:extracellular space"/>
    <property type="evidence" value="ECO:0007669"/>
    <property type="project" value="TreeGrafter"/>
</dbReference>
<dbReference type="GO" id="GO:0004867">
    <property type="term" value="F:serine-type endopeptidase inhibitor activity"/>
    <property type="evidence" value="ECO:0007669"/>
    <property type="project" value="UniProtKB-KW"/>
</dbReference>
<evidence type="ECO:0000256" key="2">
    <source>
        <dbReference type="ARBA" id="ARBA00022900"/>
    </source>
</evidence>
<dbReference type="PANTHER" id="PTHR10083">
    <property type="entry name" value="KUNITZ-TYPE PROTEASE INHIBITOR-RELATED"/>
    <property type="match status" value="1"/>
</dbReference>
<dbReference type="EMBL" id="JRES01001567">
    <property type="protein sequence ID" value="KNC21978.1"/>
    <property type="molecule type" value="Genomic_DNA"/>
</dbReference>